<proteinExistence type="predicted"/>
<dbReference type="AlphaFoldDB" id="G3NYV8"/>
<evidence type="ECO:0000313" key="2">
    <source>
        <dbReference type="Ensembl" id="ENSGACP00000010529.1"/>
    </source>
</evidence>
<organism evidence="2">
    <name type="scientific">Gasterosteus aculeatus</name>
    <name type="common">Three-spined stickleback</name>
    <dbReference type="NCBI Taxonomy" id="69293"/>
    <lineage>
        <taxon>Eukaryota</taxon>
        <taxon>Metazoa</taxon>
        <taxon>Chordata</taxon>
        <taxon>Craniata</taxon>
        <taxon>Vertebrata</taxon>
        <taxon>Euteleostomi</taxon>
        <taxon>Actinopterygii</taxon>
        <taxon>Neopterygii</taxon>
        <taxon>Teleostei</taxon>
        <taxon>Neoteleostei</taxon>
        <taxon>Acanthomorphata</taxon>
        <taxon>Eupercaria</taxon>
        <taxon>Perciformes</taxon>
        <taxon>Cottioidei</taxon>
        <taxon>Gasterosteales</taxon>
        <taxon>Gasterosteidae</taxon>
        <taxon>Gasterosteus</taxon>
    </lineage>
</organism>
<dbReference type="Bgee" id="ENSGACG00000007954">
    <property type="expression patterns" value="Expressed in liver and 3 other cell types or tissues"/>
</dbReference>
<accession>G3NYV8</accession>
<dbReference type="STRING" id="69293.ENSGACP00000010529"/>
<keyword evidence="1" id="KW-1133">Transmembrane helix</keyword>
<evidence type="ECO:0000256" key="1">
    <source>
        <dbReference type="SAM" id="Phobius"/>
    </source>
</evidence>
<keyword evidence="1" id="KW-0472">Membrane</keyword>
<feature type="transmembrane region" description="Helical" evidence="1">
    <location>
        <begin position="46"/>
        <end position="70"/>
    </location>
</feature>
<dbReference type="Ensembl" id="ENSGACT00000010551.1">
    <property type="protein sequence ID" value="ENSGACP00000010529.1"/>
    <property type="gene ID" value="ENSGACG00000007954.1"/>
</dbReference>
<name>G3NYV8_GASAC</name>
<protein>
    <submittedName>
        <fullName evidence="2">Uncharacterized protein</fullName>
    </submittedName>
</protein>
<sequence>GAYRLVLGIYCRFFQFHQRGKVLNEGGRACSCILLGPRTSLSLTRIHLITVTLIMTANILFYVHFVISVLGSCYNHVIQQKIAVQSSVAIWSLLSALFQ</sequence>
<reference evidence="2" key="2">
    <citation type="submission" date="2024-04" db="UniProtKB">
        <authorList>
            <consortium name="Ensembl"/>
        </authorList>
    </citation>
    <scope>IDENTIFICATION</scope>
</reference>
<keyword evidence="1" id="KW-0812">Transmembrane</keyword>
<reference evidence="2" key="1">
    <citation type="submission" date="2006-01" db="EMBL/GenBank/DDBJ databases">
        <authorList>
            <person name="Lindblad-Toh K."/>
            <person name="Mauceli E."/>
            <person name="Grabherr M."/>
            <person name="Chang J.L."/>
            <person name="Lander E.S."/>
        </authorList>
    </citation>
    <scope>NUCLEOTIDE SEQUENCE [LARGE SCALE GENOMIC DNA]</scope>
</reference>
<dbReference type="InParanoid" id="G3NYV8"/>